<name>A0A368H7K8_ANCCA</name>
<proteinExistence type="predicted"/>
<evidence type="ECO:0000313" key="1">
    <source>
        <dbReference type="EMBL" id="RCN51255.1"/>
    </source>
</evidence>
<evidence type="ECO:0008006" key="3">
    <source>
        <dbReference type="Google" id="ProtNLM"/>
    </source>
</evidence>
<dbReference type="STRING" id="29170.A0A368H7K8"/>
<dbReference type="EMBL" id="JOJR01000015">
    <property type="protein sequence ID" value="RCN51255.1"/>
    <property type="molecule type" value="Genomic_DNA"/>
</dbReference>
<reference evidence="1 2" key="1">
    <citation type="submission" date="2014-10" db="EMBL/GenBank/DDBJ databases">
        <title>Draft genome of the hookworm Ancylostoma caninum.</title>
        <authorList>
            <person name="Mitreva M."/>
        </authorList>
    </citation>
    <scope>NUCLEOTIDE SEQUENCE [LARGE SCALE GENOMIC DNA]</scope>
    <source>
        <strain evidence="1 2">Baltimore</strain>
    </source>
</reference>
<sequence>MHRDGYVDVPAFVRRPVICVAGGKQKGRERYKQEENCNRAASYNKATRRCQCNNPDADGVKLYPDKYKGFPEGVVCFDCDTTVEGRSVVFVLDQSGTVGSKGWTQVKFCFKRNREKRCDKQRNWVRRMDTYV</sequence>
<dbReference type="OrthoDB" id="5901557at2759"/>
<keyword evidence="2" id="KW-1185">Reference proteome</keyword>
<protein>
    <recommendedName>
        <fullName evidence="3">VWA protein</fullName>
    </recommendedName>
</protein>
<accession>A0A368H7K8</accession>
<comment type="caution">
    <text evidence="1">The sequence shown here is derived from an EMBL/GenBank/DDBJ whole genome shotgun (WGS) entry which is preliminary data.</text>
</comment>
<evidence type="ECO:0000313" key="2">
    <source>
        <dbReference type="Proteomes" id="UP000252519"/>
    </source>
</evidence>
<organism evidence="1 2">
    <name type="scientific">Ancylostoma caninum</name>
    <name type="common">Dog hookworm</name>
    <dbReference type="NCBI Taxonomy" id="29170"/>
    <lineage>
        <taxon>Eukaryota</taxon>
        <taxon>Metazoa</taxon>
        <taxon>Ecdysozoa</taxon>
        <taxon>Nematoda</taxon>
        <taxon>Chromadorea</taxon>
        <taxon>Rhabditida</taxon>
        <taxon>Rhabditina</taxon>
        <taxon>Rhabditomorpha</taxon>
        <taxon>Strongyloidea</taxon>
        <taxon>Ancylostomatidae</taxon>
        <taxon>Ancylostomatinae</taxon>
        <taxon>Ancylostoma</taxon>
    </lineage>
</organism>
<gene>
    <name evidence="1" type="ORF">ANCCAN_02616</name>
</gene>
<dbReference type="AlphaFoldDB" id="A0A368H7K8"/>
<dbReference type="Proteomes" id="UP000252519">
    <property type="component" value="Unassembled WGS sequence"/>
</dbReference>